<accession>A0A4P9VX52</accession>
<gene>
    <name evidence="2" type="ORF">BDK51DRAFT_49198</name>
</gene>
<reference evidence="3" key="1">
    <citation type="journal article" date="2018" name="Nat. Microbiol.">
        <title>Leveraging single-cell genomics to expand the fungal tree of life.</title>
        <authorList>
            <person name="Ahrendt S.R."/>
            <person name="Quandt C.A."/>
            <person name="Ciobanu D."/>
            <person name="Clum A."/>
            <person name="Salamov A."/>
            <person name="Andreopoulos B."/>
            <person name="Cheng J.F."/>
            <person name="Woyke T."/>
            <person name="Pelin A."/>
            <person name="Henrissat B."/>
            <person name="Reynolds N.K."/>
            <person name="Benny G.L."/>
            <person name="Smith M.E."/>
            <person name="James T.Y."/>
            <person name="Grigoriev I.V."/>
        </authorList>
    </citation>
    <scope>NUCLEOTIDE SEQUENCE [LARGE SCALE GENOMIC DNA]</scope>
</reference>
<keyword evidence="3" id="KW-1185">Reference proteome</keyword>
<dbReference type="AlphaFoldDB" id="A0A4P9VX52"/>
<feature type="chain" id="PRO_5020701592" evidence="1">
    <location>
        <begin position="29"/>
        <end position="170"/>
    </location>
</feature>
<dbReference type="Proteomes" id="UP000269721">
    <property type="component" value="Unassembled WGS sequence"/>
</dbReference>
<sequence length="170" mass="18624">MPQPRSMGGWKCTQLLLFHLANVVTGEAGRVWAKVDLLSPNRPIDPREGRALRTHSQANQNITLALYQRQMHDLPDNRVSVTCHGDITDVSGLYFAAFNGARTAAKLLGLPLNEVIPMVLTTAGNQTAELQDAVRNRSTGAILTLNDLVGLRDLCLEPLEEGHHALNSRL</sequence>
<evidence type="ECO:0000256" key="1">
    <source>
        <dbReference type="SAM" id="SignalP"/>
    </source>
</evidence>
<protein>
    <submittedName>
        <fullName evidence="2">Uncharacterized protein</fullName>
    </submittedName>
</protein>
<keyword evidence="1" id="KW-0732">Signal</keyword>
<evidence type="ECO:0000313" key="2">
    <source>
        <dbReference type="EMBL" id="RKO84299.1"/>
    </source>
</evidence>
<feature type="signal peptide" evidence="1">
    <location>
        <begin position="1"/>
        <end position="28"/>
    </location>
</feature>
<dbReference type="EMBL" id="ML000269">
    <property type="protein sequence ID" value="RKO84299.1"/>
    <property type="molecule type" value="Genomic_DNA"/>
</dbReference>
<name>A0A4P9VX52_9FUNG</name>
<proteinExistence type="predicted"/>
<evidence type="ECO:0000313" key="3">
    <source>
        <dbReference type="Proteomes" id="UP000269721"/>
    </source>
</evidence>
<organism evidence="2 3">
    <name type="scientific">Blyttiomyces helicus</name>
    <dbReference type="NCBI Taxonomy" id="388810"/>
    <lineage>
        <taxon>Eukaryota</taxon>
        <taxon>Fungi</taxon>
        <taxon>Fungi incertae sedis</taxon>
        <taxon>Chytridiomycota</taxon>
        <taxon>Chytridiomycota incertae sedis</taxon>
        <taxon>Chytridiomycetes</taxon>
        <taxon>Chytridiomycetes incertae sedis</taxon>
        <taxon>Blyttiomyces</taxon>
    </lineage>
</organism>